<organism evidence="3 4">
    <name type="scientific">Thermaerobacter subterraneus DSM 13965</name>
    <dbReference type="NCBI Taxonomy" id="867903"/>
    <lineage>
        <taxon>Bacteria</taxon>
        <taxon>Bacillati</taxon>
        <taxon>Bacillota</taxon>
        <taxon>Clostridia</taxon>
        <taxon>Eubacteriales</taxon>
        <taxon>Clostridiales Family XVII. Incertae Sedis</taxon>
        <taxon>Thermaerobacter</taxon>
    </lineage>
</organism>
<dbReference type="STRING" id="867903.ThesuDRAFT_01666"/>
<proteinExistence type="predicted"/>
<feature type="transmembrane region" description="Helical" evidence="2">
    <location>
        <begin position="45"/>
        <end position="65"/>
    </location>
</feature>
<evidence type="ECO:0000313" key="3">
    <source>
        <dbReference type="EMBL" id="EKP95905.1"/>
    </source>
</evidence>
<evidence type="ECO:0000313" key="4">
    <source>
        <dbReference type="Proteomes" id="UP000005710"/>
    </source>
</evidence>
<keyword evidence="2" id="KW-0812">Transmembrane</keyword>
<protein>
    <submittedName>
        <fullName evidence="3">Septum formation initiator</fullName>
    </submittedName>
</protein>
<dbReference type="eggNOG" id="COG2919">
    <property type="taxonomic scope" value="Bacteria"/>
</dbReference>
<feature type="region of interest" description="Disordered" evidence="1">
    <location>
        <begin position="1"/>
        <end position="27"/>
    </location>
</feature>
<keyword evidence="2" id="KW-1133">Transmembrane helix</keyword>
<dbReference type="AlphaFoldDB" id="K6P4D4"/>
<keyword evidence="2" id="KW-0472">Membrane</keyword>
<comment type="caution">
    <text evidence="3">The sequence shown here is derived from an EMBL/GenBank/DDBJ whole genome shotgun (WGS) entry which is preliminary data.</text>
</comment>
<name>K6P4D4_9FIRM</name>
<dbReference type="EMBL" id="AENY02000002">
    <property type="protein sequence ID" value="EKP95905.1"/>
    <property type="molecule type" value="Genomic_DNA"/>
</dbReference>
<evidence type="ECO:0000256" key="1">
    <source>
        <dbReference type="SAM" id="MobiDB-lite"/>
    </source>
</evidence>
<reference evidence="3" key="1">
    <citation type="submission" date="2010-10" db="EMBL/GenBank/DDBJ databases">
        <authorList>
            <consortium name="US DOE Joint Genome Institute (JGI-PGF)"/>
            <person name="Lucas S."/>
            <person name="Copeland A."/>
            <person name="Lapidus A."/>
            <person name="Bruce D."/>
            <person name="Goodwin L."/>
            <person name="Pitluck S."/>
            <person name="Kyrpides N."/>
            <person name="Mavromatis K."/>
            <person name="Detter J.C."/>
            <person name="Han C."/>
            <person name="Land M."/>
            <person name="Hauser L."/>
            <person name="Markowitz V."/>
            <person name="Cheng J.-F."/>
            <person name="Hugenholtz P."/>
            <person name="Woyke T."/>
            <person name="Wu D."/>
            <person name="Pukall R."/>
            <person name="Wahrenburg C."/>
            <person name="Brambilla E."/>
            <person name="Klenk H.-P."/>
            <person name="Eisen J.A."/>
        </authorList>
    </citation>
    <scope>NUCLEOTIDE SEQUENCE [LARGE SCALE GENOMIC DNA]</scope>
    <source>
        <strain evidence="3">DSM 13965</strain>
    </source>
</reference>
<evidence type="ECO:0000256" key="2">
    <source>
        <dbReference type="SAM" id="Phobius"/>
    </source>
</evidence>
<dbReference type="Proteomes" id="UP000005710">
    <property type="component" value="Unassembled WGS sequence"/>
</dbReference>
<gene>
    <name evidence="3" type="ORF">ThesuDRAFT_01666</name>
</gene>
<feature type="region of interest" description="Disordered" evidence="1">
    <location>
        <begin position="190"/>
        <end position="209"/>
    </location>
</feature>
<keyword evidence="4" id="KW-1185">Reference proteome</keyword>
<dbReference type="RefSeq" id="WP_006903939.1">
    <property type="nucleotide sequence ID" value="NZ_JH976535.1"/>
</dbReference>
<sequence>MAPRWPADSTAPWLDPDGGRPGELPRPSRRYRVRRRLRLRPEARLVAAVGTLFLLAVLVVSRYAVLYEMNRAILQRQQELAALQRATERVEIEVAGLDSLGRLESAARQRGYEEPASVRAVRVPAPAVQAAVPGALPGSPQAGGEAGSRPVQEAVIALEPAAAPAPSQTSAATAPGNATAAEAAAPAATAGSSGTVGAPDAGAAPAPAAAATTGRPAAGWLLGLWRHWLGG</sequence>
<dbReference type="HOGENOM" id="CLU_1199342_0_0_9"/>
<accession>K6P4D4</accession>
<reference evidence="3" key="2">
    <citation type="submission" date="2012-10" db="EMBL/GenBank/DDBJ databases">
        <title>Improved high-quality draft of Thermaerobacter subterraneus C21, DSM 13965.</title>
        <authorList>
            <consortium name="DOE Joint Genome Institute"/>
            <person name="Eisen J."/>
            <person name="Huntemann M."/>
            <person name="Wei C.-L."/>
            <person name="Han J."/>
            <person name="Detter J.C."/>
            <person name="Han C."/>
            <person name="Tapia R."/>
            <person name="Chen A."/>
            <person name="Kyrpides N."/>
            <person name="Mavromatis K."/>
            <person name="Markowitz V."/>
            <person name="Szeto E."/>
            <person name="Ivanova N."/>
            <person name="Mikhailova N."/>
            <person name="Ovchinnikova G."/>
            <person name="Pagani I."/>
            <person name="Pati A."/>
            <person name="Goodwin L."/>
            <person name="Nordberg H.P."/>
            <person name="Cantor M.N."/>
            <person name="Hua S.X."/>
            <person name="Woyke T."/>
            <person name="Eisen J."/>
            <person name="Klenk H.-P."/>
        </authorList>
    </citation>
    <scope>NUCLEOTIDE SEQUENCE [LARGE SCALE GENOMIC DNA]</scope>
    <source>
        <strain evidence="3">DSM 13965</strain>
    </source>
</reference>